<dbReference type="AlphaFoldDB" id="A0A2V1KAX5"/>
<dbReference type="EMBL" id="QETB01000003">
    <property type="protein sequence ID" value="PWF26603.1"/>
    <property type="molecule type" value="Genomic_DNA"/>
</dbReference>
<evidence type="ECO:0000256" key="6">
    <source>
        <dbReference type="RuleBase" id="RU003345"/>
    </source>
</evidence>
<dbReference type="SUPFAM" id="SSF53720">
    <property type="entry name" value="ALDH-like"/>
    <property type="match status" value="1"/>
</dbReference>
<dbReference type="Proteomes" id="UP000245283">
    <property type="component" value="Unassembled WGS sequence"/>
</dbReference>
<dbReference type="GO" id="GO:0005737">
    <property type="term" value="C:cytoplasm"/>
    <property type="evidence" value="ECO:0007669"/>
    <property type="project" value="TreeGrafter"/>
</dbReference>
<evidence type="ECO:0000256" key="2">
    <source>
        <dbReference type="ARBA" id="ARBA00023002"/>
    </source>
</evidence>
<dbReference type="CDD" id="cd07087">
    <property type="entry name" value="ALDH_F3-13-14_CALDH-like"/>
    <property type="match status" value="1"/>
</dbReference>
<dbReference type="PROSITE" id="PS00070">
    <property type="entry name" value="ALDEHYDE_DEHYDR_CYS"/>
    <property type="match status" value="1"/>
</dbReference>
<gene>
    <name evidence="8" type="ORF">DD236_07105</name>
</gene>
<keyword evidence="9" id="KW-1185">Reference proteome</keyword>
<evidence type="ECO:0000313" key="8">
    <source>
        <dbReference type="EMBL" id="PWF26603.1"/>
    </source>
</evidence>
<accession>A0A2V1KAX5</accession>
<dbReference type="Pfam" id="PF00171">
    <property type="entry name" value="Aldedh"/>
    <property type="match status" value="1"/>
</dbReference>
<dbReference type="PIRSF" id="PIRSF036492">
    <property type="entry name" value="ALDH"/>
    <property type="match status" value="1"/>
</dbReference>
<dbReference type="InterPro" id="IPR016162">
    <property type="entry name" value="Ald_DH_N"/>
</dbReference>
<evidence type="ECO:0000256" key="3">
    <source>
        <dbReference type="PIRNR" id="PIRNR036492"/>
    </source>
</evidence>
<dbReference type="OrthoDB" id="6882680at2"/>
<dbReference type="PANTHER" id="PTHR43570:SF16">
    <property type="entry name" value="ALDEHYDE DEHYDROGENASE TYPE III, ISOFORM Q"/>
    <property type="match status" value="1"/>
</dbReference>
<dbReference type="InterPro" id="IPR016163">
    <property type="entry name" value="Ald_DH_C"/>
</dbReference>
<evidence type="ECO:0000313" key="9">
    <source>
        <dbReference type="Proteomes" id="UP000245283"/>
    </source>
</evidence>
<reference evidence="9" key="1">
    <citation type="submission" date="2018-05" db="EMBL/GenBank/DDBJ databases">
        <authorList>
            <person name="Li Y."/>
        </authorList>
    </citation>
    <scope>NUCLEOTIDE SEQUENCE [LARGE SCALE GENOMIC DNA]</scope>
    <source>
        <strain evidence="9">sk1b4</strain>
    </source>
</reference>
<feature type="domain" description="Aldehyde dehydrogenase" evidence="7">
    <location>
        <begin position="7"/>
        <end position="465"/>
    </location>
</feature>
<protein>
    <recommendedName>
        <fullName evidence="3">Aldehyde dehydrogenase</fullName>
    </recommendedName>
</protein>
<dbReference type="InterPro" id="IPR012394">
    <property type="entry name" value="Aldehyde_DH_NAD(P)"/>
</dbReference>
<feature type="active site" evidence="4">
    <location>
        <position position="246"/>
    </location>
</feature>
<organism evidence="8 9">
    <name type="scientific">Ancrocorticia populi</name>
    <dbReference type="NCBI Taxonomy" id="2175228"/>
    <lineage>
        <taxon>Bacteria</taxon>
        <taxon>Bacillati</taxon>
        <taxon>Actinomycetota</taxon>
        <taxon>Actinomycetes</taxon>
        <taxon>Actinomycetales</taxon>
        <taxon>Actinomycetaceae</taxon>
        <taxon>Ancrocorticia</taxon>
    </lineage>
</organism>
<dbReference type="InterPro" id="IPR016161">
    <property type="entry name" value="Ald_DH/histidinol_DH"/>
</dbReference>
<evidence type="ECO:0000256" key="5">
    <source>
        <dbReference type="PROSITE-ProRule" id="PRU10007"/>
    </source>
</evidence>
<name>A0A2V1KAX5_9ACTO</name>
<dbReference type="GO" id="GO:0004029">
    <property type="term" value="F:aldehyde dehydrogenase (NAD+) activity"/>
    <property type="evidence" value="ECO:0007669"/>
    <property type="project" value="TreeGrafter"/>
</dbReference>
<evidence type="ECO:0000259" key="7">
    <source>
        <dbReference type="Pfam" id="PF00171"/>
    </source>
</evidence>
<dbReference type="PROSITE" id="PS00687">
    <property type="entry name" value="ALDEHYDE_DEHYDR_GLU"/>
    <property type="match status" value="1"/>
</dbReference>
<dbReference type="GO" id="GO:0006081">
    <property type="term" value="P:aldehyde metabolic process"/>
    <property type="evidence" value="ECO:0007669"/>
    <property type="project" value="InterPro"/>
</dbReference>
<dbReference type="RefSeq" id="WP_109093676.1">
    <property type="nucleotide sequence ID" value="NZ_QETB01000003.1"/>
</dbReference>
<dbReference type="Gene3D" id="3.40.309.10">
    <property type="entry name" value="Aldehyde Dehydrogenase, Chain A, domain 2"/>
    <property type="match status" value="1"/>
</dbReference>
<evidence type="ECO:0000256" key="4">
    <source>
        <dbReference type="PIRSR" id="PIRSR036492-1"/>
    </source>
</evidence>
<evidence type="ECO:0000256" key="1">
    <source>
        <dbReference type="ARBA" id="ARBA00009986"/>
    </source>
</evidence>
<comment type="caution">
    <text evidence="8">The sequence shown here is derived from an EMBL/GenBank/DDBJ whole genome shotgun (WGS) entry which is preliminary data.</text>
</comment>
<sequence length="535" mass="57897">MVDRDTAIQEVVSATREAFDSGRTRPLEWRRNQLRALDAMLGQPEFVQALFEDLHKGTTEAQLTEIGVVRGEIKLALRKLSQWARPRHLVTPLTFQPASAKLVPEPLGVVLIIAPWNYPLHLTLLPLVGAIAAGNAVVLKPSELAPATSRAIARYVPLYMDARAVKVIEGAVPETTELLAQRFDHIVYTGNGKVARIVMEAASKNLTPVTLELGGKSPVWVSDAEQLDAVAGRVAWGKYVNAGQTCVAPDYVLTTPDLVRPLTKALKRAIAQRWGEDPRASADYGRIINEKQFDRLVSYLPAGSIGAHAEPQVDHVTGTSPDTGSFEIAHGGRVDRENLYIEPTIAVLPALIPQSDAYSPKTIGQSFKIMDEEIFGPILPIVPVPDLNTAIAYINSGDKPLALYSFAANDDEDHRLERETSSGAFVVGATMIQAGADSIPFGGVGESGMGRYHGRYSFDTLSHLKPVLRKPLRPDTLKLVQPPYATDSAETSVSAESMNSNDLGPFSTVPASLKRAARSVEHSVTAAVKRKFLGG</sequence>
<dbReference type="FunFam" id="3.40.605.10:FF:000004">
    <property type="entry name" value="Aldehyde dehydrogenase"/>
    <property type="match status" value="1"/>
</dbReference>
<dbReference type="InterPro" id="IPR016160">
    <property type="entry name" value="Ald_DH_CS_CYS"/>
</dbReference>
<dbReference type="InterPro" id="IPR029510">
    <property type="entry name" value="Ald_DH_CS_GLU"/>
</dbReference>
<keyword evidence="2 3" id="KW-0560">Oxidoreductase</keyword>
<dbReference type="PANTHER" id="PTHR43570">
    <property type="entry name" value="ALDEHYDE DEHYDROGENASE"/>
    <property type="match status" value="1"/>
</dbReference>
<dbReference type="InterPro" id="IPR015590">
    <property type="entry name" value="Aldehyde_DH_dom"/>
</dbReference>
<comment type="similarity">
    <text evidence="1 3 6">Belongs to the aldehyde dehydrogenase family.</text>
</comment>
<proteinExistence type="inferred from homology"/>
<feature type="active site" evidence="4 5">
    <location>
        <position position="212"/>
    </location>
</feature>
<dbReference type="Gene3D" id="3.40.605.10">
    <property type="entry name" value="Aldehyde Dehydrogenase, Chain A, domain 1"/>
    <property type="match status" value="1"/>
</dbReference>